<name>A0A3S5BQ07_9PLAT</name>
<reference evidence="2" key="1">
    <citation type="submission" date="2018-11" db="EMBL/GenBank/DDBJ databases">
        <authorList>
            <consortium name="Pathogen Informatics"/>
        </authorList>
    </citation>
    <scope>NUCLEOTIDE SEQUENCE</scope>
</reference>
<protein>
    <submittedName>
        <fullName evidence="2">Uncharacterized protein</fullName>
    </submittedName>
</protein>
<dbReference type="Proteomes" id="UP000784294">
    <property type="component" value="Unassembled WGS sequence"/>
</dbReference>
<evidence type="ECO:0000313" key="3">
    <source>
        <dbReference type="Proteomes" id="UP000784294"/>
    </source>
</evidence>
<evidence type="ECO:0000313" key="2">
    <source>
        <dbReference type="EMBL" id="VEL33913.1"/>
    </source>
</evidence>
<dbReference type="EMBL" id="CAAALY010246651">
    <property type="protein sequence ID" value="VEL33913.1"/>
    <property type="molecule type" value="Genomic_DNA"/>
</dbReference>
<comment type="caution">
    <text evidence="2">The sequence shown here is derived from an EMBL/GenBank/DDBJ whole genome shotgun (WGS) entry which is preliminary data.</text>
</comment>
<keyword evidence="3" id="KW-1185">Reference proteome</keyword>
<sequence length="231" mass="24369">TTAITSCPKLCHSSSQPISQIDAILSLQKGGNGSSSPVCQQESDTRLFSPRPLPSPRTTHLCRTPDSAGVSAVPTLSTPSISPIVCFARQQLSPVPSVESLSSECPSPALSLPKKQAFPLDLHHDVSFPSVLEVPSVSAPITAFSADPSPTKWRLEPLSKSSGLGLGLAIDTELEAGAGTGDETDTSVLGLACRFLITERAHSSHLERLIDAHLDQLKQQALSAPRQTHPQ</sequence>
<feature type="non-terminal residue" evidence="2">
    <location>
        <position position="1"/>
    </location>
</feature>
<dbReference type="AlphaFoldDB" id="A0A3S5BQ07"/>
<organism evidence="2 3">
    <name type="scientific">Protopolystoma xenopodis</name>
    <dbReference type="NCBI Taxonomy" id="117903"/>
    <lineage>
        <taxon>Eukaryota</taxon>
        <taxon>Metazoa</taxon>
        <taxon>Spiralia</taxon>
        <taxon>Lophotrochozoa</taxon>
        <taxon>Platyhelminthes</taxon>
        <taxon>Monogenea</taxon>
        <taxon>Polyopisthocotylea</taxon>
        <taxon>Polystomatidea</taxon>
        <taxon>Polystomatidae</taxon>
        <taxon>Protopolystoma</taxon>
    </lineage>
</organism>
<accession>A0A3S5BQ07</accession>
<evidence type="ECO:0000256" key="1">
    <source>
        <dbReference type="SAM" id="MobiDB-lite"/>
    </source>
</evidence>
<feature type="region of interest" description="Disordered" evidence="1">
    <location>
        <begin position="29"/>
        <end position="67"/>
    </location>
</feature>
<gene>
    <name evidence="2" type="ORF">PXEA_LOCUS27353</name>
</gene>
<proteinExistence type="predicted"/>